<evidence type="ECO:0000259" key="4">
    <source>
        <dbReference type="PROSITE" id="PS50893"/>
    </source>
</evidence>
<evidence type="ECO:0000256" key="2">
    <source>
        <dbReference type="ARBA" id="ARBA00022741"/>
    </source>
</evidence>
<dbReference type="GO" id="GO:0140359">
    <property type="term" value="F:ABC-type transporter activity"/>
    <property type="evidence" value="ECO:0007669"/>
    <property type="project" value="InterPro"/>
</dbReference>
<organism evidence="5 6">
    <name type="scientific">Paenibacillus silvestris</name>
    <dbReference type="NCBI Taxonomy" id="2606219"/>
    <lineage>
        <taxon>Bacteria</taxon>
        <taxon>Bacillati</taxon>
        <taxon>Bacillota</taxon>
        <taxon>Bacilli</taxon>
        <taxon>Bacillales</taxon>
        <taxon>Paenibacillaceae</taxon>
        <taxon>Paenibacillus</taxon>
    </lineage>
</organism>
<dbReference type="PANTHER" id="PTHR43875:SF1">
    <property type="entry name" value="OSMOPROTECTIVE COMPOUNDS UPTAKE ATP-BINDING PROTEIN GGTA"/>
    <property type="match status" value="1"/>
</dbReference>
<dbReference type="SUPFAM" id="SSF52540">
    <property type="entry name" value="P-loop containing nucleoside triphosphate hydrolases"/>
    <property type="match status" value="1"/>
</dbReference>
<dbReference type="NCBIfam" id="NF008653">
    <property type="entry name" value="PRK11650.1"/>
    <property type="match status" value="1"/>
</dbReference>
<dbReference type="InterPro" id="IPR027417">
    <property type="entry name" value="P-loop_NTPase"/>
</dbReference>
<dbReference type="EMBL" id="WTUZ01000022">
    <property type="protein sequence ID" value="MZQ85291.1"/>
    <property type="molecule type" value="Genomic_DNA"/>
</dbReference>
<keyword evidence="1" id="KW-0813">Transport</keyword>
<dbReference type="SMART" id="SM00382">
    <property type="entry name" value="AAA"/>
    <property type="match status" value="1"/>
</dbReference>
<dbReference type="Gene3D" id="2.40.50.100">
    <property type="match status" value="1"/>
</dbReference>
<dbReference type="CDD" id="cd03301">
    <property type="entry name" value="ABC_MalK_N"/>
    <property type="match status" value="1"/>
</dbReference>
<dbReference type="RefSeq" id="WP_161409416.1">
    <property type="nucleotide sequence ID" value="NZ_WTUZ01000022.1"/>
</dbReference>
<dbReference type="InterPro" id="IPR003439">
    <property type="entry name" value="ABC_transporter-like_ATP-bd"/>
</dbReference>
<proteinExistence type="predicted"/>
<dbReference type="PANTHER" id="PTHR43875">
    <property type="entry name" value="MALTODEXTRIN IMPORT ATP-BINDING PROTEIN MSMX"/>
    <property type="match status" value="1"/>
</dbReference>
<dbReference type="Pfam" id="PF00005">
    <property type="entry name" value="ABC_tran"/>
    <property type="match status" value="1"/>
</dbReference>
<keyword evidence="3 5" id="KW-0067">ATP-binding</keyword>
<protein>
    <submittedName>
        <fullName evidence="5">sn-glycerol-3-phosphate ABC transporter ATP-binding protein UgpC</fullName>
    </submittedName>
</protein>
<dbReference type="InterPro" id="IPR017871">
    <property type="entry name" value="ABC_transporter-like_CS"/>
</dbReference>
<accession>A0A6L8V6Q6</accession>
<dbReference type="PROSITE" id="PS50893">
    <property type="entry name" value="ABC_TRANSPORTER_2"/>
    <property type="match status" value="1"/>
</dbReference>
<dbReference type="InterPro" id="IPR015855">
    <property type="entry name" value="ABC_transpr_MalK-like"/>
</dbReference>
<evidence type="ECO:0000313" key="6">
    <source>
        <dbReference type="Proteomes" id="UP000481087"/>
    </source>
</evidence>
<dbReference type="InterPro" id="IPR003593">
    <property type="entry name" value="AAA+_ATPase"/>
</dbReference>
<dbReference type="Gene3D" id="3.40.50.300">
    <property type="entry name" value="P-loop containing nucleotide triphosphate hydrolases"/>
    <property type="match status" value="1"/>
</dbReference>
<name>A0A6L8V6Q6_9BACL</name>
<keyword evidence="6" id="KW-1185">Reference proteome</keyword>
<gene>
    <name evidence="5" type="primary">ugpC</name>
    <name evidence="5" type="ORF">GQF01_24545</name>
</gene>
<evidence type="ECO:0000256" key="3">
    <source>
        <dbReference type="ARBA" id="ARBA00022840"/>
    </source>
</evidence>
<dbReference type="AlphaFoldDB" id="A0A6L8V6Q6"/>
<dbReference type="PROSITE" id="PS00211">
    <property type="entry name" value="ABC_TRANSPORTER_1"/>
    <property type="match status" value="1"/>
</dbReference>
<comment type="caution">
    <text evidence="5">The sequence shown here is derived from an EMBL/GenBank/DDBJ whole genome shotgun (WGS) entry which is preliminary data.</text>
</comment>
<dbReference type="InterPro" id="IPR047641">
    <property type="entry name" value="ABC_transpr_MalK/UgpC-like"/>
</dbReference>
<dbReference type="InterPro" id="IPR008995">
    <property type="entry name" value="Mo/tungstate-bd_C_term_dom"/>
</dbReference>
<dbReference type="GO" id="GO:0008643">
    <property type="term" value="P:carbohydrate transport"/>
    <property type="evidence" value="ECO:0007669"/>
    <property type="project" value="InterPro"/>
</dbReference>
<dbReference type="GO" id="GO:0016887">
    <property type="term" value="F:ATP hydrolysis activity"/>
    <property type="evidence" value="ECO:0007669"/>
    <property type="project" value="InterPro"/>
</dbReference>
<evidence type="ECO:0000256" key="1">
    <source>
        <dbReference type="ARBA" id="ARBA00022448"/>
    </source>
</evidence>
<dbReference type="Gene3D" id="2.40.50.140">
    <property type="entry name" value="Nucleic acid-binding proteins"/>
    <property type="match status" value="1"/>
</dbReference>
<keyword evidence="2" id="KW-0547">Nucleotide-binding</keyword>
<sequence length="369" mass="41946">MAGIVIKHLYKRYGKDKHAVVKDFHLDIKDKEFLVFVGPSGCGKSTTLRMIAGLEDVSEGEIYIGDTLVNNLPPKDRDIAMVFQNYALYPNLNVYENIAFGLRLRKLPKHEIDLAVKRAARVLEIEPYLDRKPKHLSGGQRQRVALGRAIVRNPQVFLMDEPLSNLDAKLRVQMRMEIIKLHKSLGVTFIYVTHDQVEAMTMGDRIVVMKDGVIQQVDTPEAIYRYPSNTFVASFIGSPQMNFLQGRIVENMPGKLEFSTSRFSLEIPRDIGSVLAKNKQINRTVTLGLRPEHINLEGLYSDAILTGVYKLSELMGADRFLHLDIGQSKLLVVRVNPNFQYQEDEKVRLAPDMTKAIFFHTDTGVRFTE</sequence>
<evidence type="ECO:0000313" key="5">
    <source>
        <dbReference type="EMBL" id="MZQ85291.1"/>
    </source>
</evidence>
<dbReference type="InterPro" id="IPR040582">
    <property type="entry name" value="OB_MalK-like"/>
</dbReference>
<reference evidence="5 6" key="1">
    <citation type="submission" date="2019-12" db="EMBL/GenBank/DDBJ databases">
        <title>Paenibacillus sp. nov. sp. isolated from soil.</title>
        <authorList>
            <person name="Kim J."/>
            <person name="Jeong S.E."/>
            <person name="Jung H.S."/>
            <person name="Jeon C.O."/>
        </authorList>
    </citation>
    <scope>NUCLEOTIDE SEQUENCE [LARGE SCALE GENOMIC DNA]</scope>
    <source>
        <strain evidence="5 6">5J-6</strain>
    </source>
</reference>
<dbReference type="FunFam" id="3.40.50.300:FF:000042">
    <property type="entry name" value="Maltose/maltodextrin ABC transporter, ATP-binding protein"/>
    <property type="match status" value="1"/>
</dbReference>
<dbReference type="SUPFAM" id="SSF50331">
    <property type="entry name" value="MOP-like"/>
    <property type="match status" value="1"/>
</dbReference>
<dbReference type="InterPro" id="IPR012340">
    <property type="entry name" value="NA-bd_OB-fold"/>
</dbReference>
<dbReference type="Pfam" id="PF17912">
    <property type="entry name" value="OB_MalK"/>
    <property type="match status" value="1"/>
</dbReference>
<feature type="domain" description="ABC transporter" evidence="4">
    <location>
        <begin position="4"/>
        <end position="236"/>
    </location>
</feature>
<dbReference type="GO" id="GO:0055052">
    <property type="term" value="C:ATP-binding cassette (ABC) transporter complex, substrate-binding subunit-containing"/>
    <property type="evidence" value="ECO:0007669"/>
    <property type="project" value="TreeGrafter"/>
</dbReference>
<dbReference type="Proteomes" id="UP000481087">
    <property type="component" value="Unassembled WGS sequence"/>
</dbReference>
<dbReference type="GO" id="GO:0005524">
    <property type="term" value="F:ATP binding"/>
    <property type="evidence" value="ECO:0007669"/>
    <property type="project" value="UniProtKB-KW"/>
</dbReference>